<dbReference type="EMBL" id="MFNF01000001">
    <property type="protein sequence ID" value="OGH04673.1"/>
    <property type="molecule type" value="Genomic_DNA"/>
</dbReference>
<feature type="domain" description="Prenylated flavin chaperone LpdD-like" evidence="1">
    <location>
        <begin position="3"/>
        <end position="93"/>
    </location>
</feature>
<name>A0A1F6H2R3_9PROT</name>
<comment type="caution">
    <text evidence="2">The sequence shown here is derived from an EMBL/GenBank/DDBJ whole genome shotgun (WGS) entry which is preliminary data.</text>
</comment>
<dbReference type="Pfam" id="PF21758">
    <property type="entry name" value="PAC_bac"/>
    <property type="match status" value="1"/>
</dbReference>
<protein>
    <recommendedName>
        <fullName evidence="1">Prenylated flavin chaperone LpdD-like domain-containing protein</fullName>
    </recommendedName>
</protein>
<gene>
    <name evidence="2" type="ORF">A2557_06695</name>
</gene>
<dbReference type="AlphaFoldDB" id="A0A1F6H2R3"/>
<reference evidence="2 3" key="1">
    <citation type="journal article" date="2016" name="Nat. Commun.">
        <title>Thousands of microbial genomes shed light on interconnected biogeochemical processes in an aquifer system.</title>
        <authorList>
            <person name="Anantharaman K."/>
            <person name="Brown C.T."/>
            <person name="Hug L.A."/>
            <person name="Sharon I."/>
            <person name="Castelle C.J."/>
            <person name="Probst A.J."/>
            <person name="Thomas B.C."/>
            <person name="Singh A."/>
            <person name="Wilkins M.J."/>
            <person name="Karaoz U."/>
            <person name="Brodie E.L."/>
            <person name="Williams K.H."/>
            <person name="Hubbard S.S."/>
            <person name="Banfield J.F."/>
        </authorList>
    </citation>
    <scope>NUCLEOTIDE SEQUENCE [LARGE SCALE GENOMIC DNA]</scope>
</reference>
<proteinExistence type="predicted"/>
<organism evidence="2 3">
    <name type="scientific">Candidatus Lambdaproteobacteria bacterium RIFOXYD2_FULL_56_26</name>
    <dbReference type="NCBI Taxonomy" id="1817773"/>
    <lineage>
        <taxon>Bacteria</taxon>
        <taxon>Pseudomonadati</taxon>
        <taxon>Pseudomonadota</taxon>
        <taxon>Candidatus Lambdaproteobacteria</taxon>
    </lineage>
</organism>
<evidence type="ECO:0000313" key="2">
    <source>
        <dbReference type="EMBL" id="OGH04673.1"/>
    </source>
</evidence>
<dbReference type="InterPro" id="IPR048844">
    <property type="entry name" value="LpdD_chaperone-like"/>
</dbReference>
<accession>A0A1F6H2R3</accession>
<dbReference type="Proteomes" id="UP000177583">
    <property type="component" value="Unassembled WGS sequence"/>
</dbReference>
<evidence type="ECO:0000313" key="3">
    <source>
        <dbReference type="Proteomes" id="UP000177583"/>
    </source>
</evidence>
<sequence>MPWQVDLQVYQWGRDFVAFLGGGERHLGAVAFAGTALVQPPHKEGPIAQELALELRSFLPGNVAVLAGIHYEGLEKSQISEVLAQARALVAQFRSGFLPQKTGSPV</sequence>
<evidence type="ECO:0000259" key="1">
    <source>
        <dbReference type="Pfam" id="PF21758"/>
    </source>
</evidence>